<dbReference type="InterPro" id="IPR008271">
    <property type="entry name" value="Ser/Thr_kinase_AS"/>
</dbReference>
<dbReference type="SUPFAM" id="SSF56112">
    <property type="entry name" value="Protein kinase-like (PK-like)"/>
    <property type="match status" value="1"/>
</dbReference>
<keyword evidence="2" id="KW-0597">Phosphoprotein</keyword>
<keyword evidence="4 7" id="KW-0547">Nucleotide-binding</keyword>
<dbReference type="InterPro" id="IPR017441">
    <property type="entry name" value="Protein_kinase_ATP_BS"/>
</dbReference>
<accession>A0ABD2PK22</accession>
<dbReference type="InterPro" id="IPR000719">
    <property type="entry name" value="Prot_kinase_dom"/>
</dbReference>
<keyword evidence="11" id="KW-1185">Reference proteome</keyword>
<gene>
    <name evidence="10" type="ORF">Ciccas_013644</name>
</gene>
<reference evidence="10 11" key="1">
    <citation type="submission" date="2024-11" db="EMBL/GenBank/DDBJ databases">
        <title>Adaptive evolution of stress response genes in parasites aligns with host niche diversity.</title>
        <authorList>
            <person name="Hahn C."/>
            <person name="Resl P."/>
        </authorList>
    </citation>
    <scope>NUCLEOTIDE SEQUENCE [LARGE SCALE GENOMIC DNA]</scope>
    <source>
        <strain evidence="10">EGGRZ-B1_66</strain>
        <tissue evidence="10">Body</tissue>
    </source>
</reference>
<dbReference type="AlphaFoldDB" id="A0ABD2PK22"/>
<feature type="domain" description="Protein kinase" evidence="9">
    <location>
        <begin position="83"/>
        <end position="349"/>
    </location>
</feature>
<organism evidence="10 11">
    <name type="scientific">Cichlidogyrus casuarinus</name>
    <dbReference type="NCBI Taxonomy" id="1844966"/>
    <lineage>
        <taxon>Eukaryota</taxon>
        <taxon>Metazoa</taxon>
        <taxon>Spiralia</taxon>
        <taxon>Lophotrochozoa</taxon>
        <taxon>Platyhelminthes</taxon>
        <taxon>Monogenea</taxon>
        <taxon>Monopisthocotylea</taxon>
        <taxon>Dactylogyridea</taxon>
        <taxon>Ancyrocephalidae</taxon>
        <taxon>Cichlidogyrus</taxon>
    </lineage>
</organism>
<keyword evidence="6 7" id="KW-0067">ATP-binding</keyword>
<dbReference type="Gene3D" id="1.10.510.10">
    <property type="entry name" value="Transferase(Phosphotransferase) domain 1"/>
    <property type="match status" value="1"/>
</dbReference>
<evidence type="ECO:0000313" key="11">
    <source>
        <dbReference type="Proteomes" id="UP001626550"/>
    </source>
</evidence>
<dbReference type="EMBL" id="JBJKFK010006383">
    <property type="protein sequence ID" value="KAL3307832.1"/>
    <property type="molecule type" value="Genomic_DNA"/>
</dbReference>
<dbReference type="GO" id="GO:0004674">
    <property type="term" value="F:protein serine/threonine kinase activity"/>
    <property type="evidence" value="ECO:0007669"/>
    <property type="project" value="UniProtKB-KW"/>
</dbReference>
<evidence type="ECO:0000256" key="2">
    <source>
        <dbReference type="ARBA" id="ARBA00022553"/>
    </source>
</evidence>
<proteinExistence type="inferred from homology"/>
<feature type="binding site" evidence="7">
    <location>
        <position position="115"/>
    </location>
    <ligand>
        <name>ATP</name>
        <dbReference type="ChEBI" id="CHEBI:30616"/>
    </ligand>
</feature>
<dbReference type="InterPro" id="IPR011009">
    <property type="entry name" value="Kinase-like_dom_sf"/>
</dbReference>
<dbReference type="SMART" id="SM00220">
    <property type="entry name" value="S_TKc"/>
    <property type="match status" value="1"/>
</dbReference>
<evidence type="ECO:0000259" key="9">
    <source>
        <dbReference type="PROSITE" id="PS50011"/>
    </source>
</evidence>
<evidence type="ECO:0000256" key="4">
    <source>
        <dbReference type="ARBA" id="ARBA00022741"/>
    </source>
</evidence>
<evidence type="ECO:0000256" key="7">
    <source>
        <dbReference type="PROSITE-ProRule" id="PRU10141"/>
    </source>
</evidence>
<name>A0ABD2PK22_9PLAT</name>
<comment type="caution">
    <text evidence="10">The sequence shown here is derived from an EMBL/GenBank/DDBJ whole genome shotgun (WGS) entry which is preliminary data.</text>
</comment>
<dbReference type="Pfam" id="PF00069">
    <property type="entry name" value="Pkinase"/>
    <property type="match status" value="1"/>
</dbReference>
<dbReference type="CDD" id="cd00180">
    <property type="entry name" value="PKc"/>
    <property type="match status" value="1"/>
</dbReference>
<sequence>MHQEVEEEIPEDKWELCNPLPRKNDDYVDGEECTFELEDVNFQYEERAGEVTPEPVTSPAGQEFDEVDYGAALHIKKSFDGKYRCMGMLGEGGFGQVYLAKDFGTKEVDQLCALKFISRASPRFRKNAVMDECYLAKMVSDQPFLLGCYLCFQTFSYVNIAMPFCHRGELQTLCETDKNPKGIFPNNLAIYYVGCLIEAVHFLHSKDVIHRDIKPYNIFLMKDGTMKLGDFGLAVKTDKRIVRPCGTRGYLSKKVLECFVDYRSASGYFFDHDWYAVAASLYELLSGHAAQPSDDFQESLKFVTNVGHRPYPRRLPRETRELLDFLFSWDPDSYADEVSDYDDKLKNFAAFTNAGIQLGQLSRMKPPLQRYEEAGLVKPYREMIYDQEEFPQDWFTRLNILGLPYCFQNSPPTSHRNPFETSVK</sequence>
<dbReference type="Proteomes" id="UP001626550">
    <property type="component" value="Unassembled WGS sequence"/>
</dbReference>
<keyword evidence="5" id="KW-0418">Kinase</keyword>
<comment type="similarity">
    <text evidence="8">Belongs to the protein kinase superfamily.</text>
</comment>
<dbReference type="PROSITE" id="PS00108">
    <property type="entry name" value="PROTEIN_KINASE_ST"/>
    <property type="match status" value="1"/>
</dbReference>
<evidence type="ECO:0000313" key="10">
    <source>
        <dbReference type="EMBL" id="KAL3307832.1"/>
    </source>
</evidence>
<protein>
    <recommendedName>
        <fullName evidence="9">Protein kinase domain-containing protein</fullName>
    </recommendedName>
</protein>
<evidence type="ECO:0000256" key="5">
    <source>
        <dbReference type="ARBA" id="ARBA00022777"/>
    </source>
</evidence>
<evidence type="ECO:0000256" key="3">
    <source>
        <dbReference type="ARBA" id="ARBA00022679"/>
    </source>
</evidence>
<dbReference type="PROSITE" id="PS50011">
    <property type="entry name" value="PROTEIN_KINASE_DOM"/>
    <property type="match status" value="1"/>
</dbReference>
<evidence type="ECO:0000256" key="1">
    <source>
        <dbReference type="ARBA" id="ARBA00022527"/>
    </source>
</evidence>
<dbReference type="PROSITE" id="PS00107">
    <property type="entry name" value="PROTEIN_KINASE_ATP"/>
    <property type="match status" value="1"/>
</dbReference>
<dbReference type="GO" id="GO:0005524">
    <property type="term" value="F:ATP binding"/>
    <property type="evidence" value="ECO:0007669"/>
    <property type="project" value="UniProtKB-UniRule"/>
</dbReference>
<evidence type="ECO:0000256" key="8">
    <source>
        <dbReference type="RuleBase" id="RU000304"/>
    </source>
</evidence>
<dbReference type="PANTHER" id="PTHR24351">
    <property type="entry name" value="RIBOSOMAL PROTEIN S6 KINASE"/>
    <property type="match status" value="1"/>
</dbReference>
<evidence type="ECO:0000256" key="6">
    <source>
        <dbReference type="ARBA" id="ARBA00022840"/>
    </source>
</evidence>
<keyword evidence="1 8" id="KW-0723">Serine/threonine-protein kinase</keyword>
<keyword evidence="3" id="KW-0808">Transferase</keyword>